<feature type="domain" description="ABC transporter" evidence="5">
    <location>
        <begin position="86"/>
        <end position="305"/>
    </location>
</feature>
<dbReference type="GO" id="GO:0016887">
    <property type="term" value="F:ATP hydrolysis activity"/>
    <property type="evidence" value="ECO:0007669"/>
    <property type="project" value="InterPro"/>
</dbReference>
<dbReference type="InterPro" id="IPR003593">
    <property type="entry name" value="AAA+_ATPase"/>
</dbReference>
<keyword evidence="2" id="KW-0813">Transport</keyword>
<evidence type="ECO:0000259" key="5">
    <source>
        <dbReference type="PROSITE" id="PS50893"/>
    </source>
</evidence>
<dbReference type="GO" id="GO:0005524">
    <property type="term" value="F:ATP binding"/>
    <property type="evidence" value="ECO:0007669"/>
    <property type="project" value="UniProtKB-KW"/>
</dbReference>
<dbReference type="Gene3D" id="3.40.50.300">
    <property type="entry name" value="P-loop containing nucleotide triphosphate hydrolases"/>
    <property type="match status" value="1"/>
</dbReference>
<dbReference type="EMBL" id="JACJIH010000001">
    <property type="protein sequence ID" value="MBA8920544.1"/>
    <property type="molecule type" value="Genomic_DNA"/>
</dbReference>
<dbReference type="InterPro" id="IPR017871">
    <property type="entry name" value="ABC_transporter-like_CS"/>
</dbReference>
<protein>
    <submittedName>
        <fullName evidence="6">Teichoic acid transport system ATP-binding protein</fullName>
    </submittedName>
</protein>
<proteinExistence type="inferred from homology"/>
<dbReference type="InterPro" id="IPR050683">
    <property type="entry name" value="Bact_Polysacc_Export_ATP-bd"/>
</dbReference>
<name>A0A839FTY5_9MICC</name>
<evidence type="ECO:0000256" key="4">
    <source>
        <dbReference type="ARBA" id="ARBA00022840"/>
    </source>
</evidence>
<sequence length="337" mass="36558">MSTSTSRVSPRQPASESDLIAEDLAIAFDDAEQALHDGDDRSFTQPAPVVHRIDPENVCMVVDDASMTYRVRSSSGNRDSGGRIARGLKRITGSGWAEVHALSNLSFIVNRGESVGVIGTNGSGKSTLMKLLTGKVRPTSGEVYATSTPVMLGVNAALVKEISGRENIRLGCLAMGLSPEQTAAKYDQIVEISGLSDALEMPLKTYSSGMSSRLQFAIATSVDPDILLIDEALNTGDAQFRARTKQRLDEVRANAGAVFLVSHSLGTIKQMCTRVIWIEQGEMLADGDPQWVCEQYEEYTSHKSNGRMRAAKVVYERTRLQLDPVTIDFTGGSRPKK</sequence>
<dbReference type="SUPFAM" id="SSF52540">
    <property type="entry name" value="P-loop containing nucleoside triphosphate hydrolases"/>
    <property type="match status" value="1"/>
</dbReference>
<dbReference type="Proteomes" id="UP000546252">
    <property type="component" value="Unassembled WGS sequence"/>
</dbReference>
<gene>
    <name evidence="6" type="ORF">HNR24_000477</name>
</gene>
<dbReference type="RefSeq" id="WP_182494903.1">
    <property type="nucleotide sequence ID" value="NZ_BAAAKT010000002.1"/>
</dbReference>
<dbReference type="InterPro" id="IPR003439">
    <property type="entry name" value="ABC_transporter-like_ATP-bd"/>
</dbReference>
<dbReference type="SMART" id="SM00382">
    <property type="entry name" value="AAA"/>
    <property type="match status" value="1"/>
</dbReference>
<evidence type="ECO:0000313" key="6">
    <source>
        <dbReference type="EMBL" id="MBA8920544.1"/>
    </source>
</evidence>
<dbReference type="InterPro" id="IPR015860">
    <property type="entry name" value="ABC_transpr_TagH-like"/>
</dbReference>
<dbReference type="AlphaFoldDB" id="A0A839FTY5"/>
<organism evidence="6 7">
    <name type="scientific">Nesterenkonia jeotgali</name>
    <dbReference type="NCBI Taxonomy" id="317018"/>
    <lineage>
        <taxon>Bacteria</taxon>
        <taxon>Bacillati</taxon>
        <taxon>Actinomycetota</taxon>
        <taxon>Actinomycetes</taxon>
        <taxon>Micrococcales</taxon>
        <taxon>Micrococcaceae</taxon>
        <taxon>Nesterenkonia</taxon>
    </lineage>
</organism>
<dbReference type="GO" id="GO:0016020">
    <property type="term" value="C:membrane"/>
    <property type="evidence" value="ECO:0007669"/>
    <property type="project" value="InterPro"/>
</dbReference>
<evidence type="ECO:0000256" key="1">
    <source>
        <dbReference type="ARBA" id="ARBA00005417"/>
    </source>
</evidence>
<dbReference type="PANTHER" id="PTHR46743">
    <property type="entry name" value="TEICHOIC ACIDS EXPORT ATP-BINDING PROTEIN TAGH"/>
    <property type="match status" value="1"/>
</dbReference>
<dbReference type="CDD" id="cd03220">
    <property type="entry name" value="ABC_KpsT_Wzt"/>
    <property type="match status" value="1"/>
</dbReference>
<evidence type="ECO:0000313" key="7">
    <source>
        <dbReference type="Proteomes" id="UP000546252"/>
    </source>
</evidence>
<reference evidence="6 7" key="1">
    <citation type="submission" date="2020-08" db="EMBL/GenBank/DDBJ databases">
        <title>Sequencing the genomes of 1000 actinobacteria strains.</title>
        <authorList>
            <person name="Klenk H.-P."/>
        </authorList>
    </citation>
    <scope>NUCLEOTIDE SEQUENCE [LARGE SCALE GENOMIC DNA]</scope>
    <source>
        <strain evidence="6 7">DSM 19081</strain>
    </source>
</reference>
<keyword evidence="3" id="KW-0547">Nucleotide-binding</keyword>
<evidence type="ECO:0000256" key="2">
    <source>
        <dbReference type="ARBA" id="ARBA00022448"/>
    </source>
</evidence>
<dbReference type="PROSITE" id="PS00211">
    <property type="entry name" value="ABC_TRANSPORTER_1"/>
    <property type="match status" value="1"/>
</dbReference>
<accession>A0A839FTY5</accession>
<dbReference type="PROSITE" id="PS50893">
    <property type="entry name" value="ABC_TRANSPORTER_2"/>
    <property type="match status" value="1"/>
</dbReference>
<comment type="caution">
    <text evidence="6">The sequence shown here is derived from an EMBL/GenBank/DDBJ whole genome shotgun (WGS) entry which is preliminary data.</text>
</comment>
<dbReference type="Pfam" id="PF00005">
    <property type="entry name" value="ABC_tran"/>
    <property type="match status" value="1"/>
</dbReference>
<comment type="similarity">
    <text evidence="1">Belongs to the ABC transporter superfamily.</text>
</comment>
<dbReference type="GO" id="GO:0140359">
    <property type="term" value="F:ABC-type transporter activity"/>
    <property type="evidence" value="ECO:0007669"/>
    <property type="project" value="InterPro"/>
</dbReference>
<keyword evidence="4 6" id="KW-0067">ATP-binding</keyword>
<dbReference type="InterPro" id="IPR027417">
    <property type="entry name" value="P-loop_NTPase"/>
</dbReference>
<evidence type="ECO:0000256" key="3">
    <source>
        <dbReference type="ARBA" id="ARBA00022741"/>
    </source>
</evidence>
<dbReference type="PANTHER" id="PTHR46743:SF2">
    <property type="entry name" value="TEICHOIC ACIDS EXPORT ATP-BINDING PROTEIN TAGH"/>
    <property type="match status" value="1"/>
</dbReference>